<accession>A0A642V4U7</accession>
<dbReference type="Pfam" id="PF03357">
    <property type="entry name" value="Snf7"/>
    <property type="match status" value="1"/>
</dbReference>
<dbReference type="GO" id="GO:0006900">
    <property type="term" value="P:vesicle budding from membrane"/>
    <property type="evidence" value="ECO:0007669"/>
    <property type="project" value="TreeGrafter"/>
</dbReference>
<protein>
    <recommendedName>
        <fullName evidence="4">Charged multivesicular body protein 7</fullName>
    </recommendedName>
</protein>
<dbReference type="GO" id="GO:0032511">
    <property type="term" value="P:late endosome to vacuole transport via multivesicular body sorting pathway"/>
    <property type="evidence" value="ECO:0007669"/>
    <property type="project" value="TreeGrafter"/>
</dbReference>
<sequence length="441" mass="49122">MDNIIGLVEKNTLFSQRRIPSLYSDFKRLRETNEEGYHANVAAWKSVLNAAIRDGYFPDRTCMYASEGLVSALTSPDSGRPLALDAVFEEMVKTGEVIPLGQFLTQAHSIDGRNWGLRPVLSWALNKSGLWDTSWHAGGSTVGTLRDMRYVVVSELTKLADRLVLRIKNQLAVNSSSYTHSVYTRAMFYELLTEEEPGISQVDCDCITRYLSRDRQLLAADSDTIKLCLNRPLSPVSEQDKAVANLRSTINDISKRVDGLSARIKQCTQRAQTALQDKNRVLAKYAIQSRKMAQETQAKSLDMLTNLEHVLTQIDSSSGHLETVNALKSGVDILGNLNKAVGGAEKVGDLMDQLRDQTEETDAIGNEISQLTNTVIDEDDIDLELEQLVQQETESQLKNLPSAPSQQPQQEDDQVNELVNNTQNLSLQETEQKEQPNPLPS</sequence>
<dbReference type="GO" id="GO:0000815">
    <property type="term" value="C:ESCRT III complex"/>
    <property type="evidence" value="ECO:0007669"/>
    <property type="project" value="TreeGrafter"/>
</dbReference>
<dbReference type="Pfam" id="PF25880">
    <property type="entry name" value="WHD_CHMP7_1st"/>
    <property type="match status" value="1"/>
</dbReference>
<dbReference type="GO" id="GO:0009898">
    <property type="term" value="C:cytoplasmic side of plasma membrane"/>
    <property type="evidence" value="ECO:0007669"/>
    <property type="project" value="TreeGrafter"/>
</dbReference>
<feature type="compositionally biased region" description="Polar residues" evidence="1">
    <location>
        <begin position="398"/>
        <end position="409"/>
    </location>
</feature>
<dbReference type="PANTHER" id="PTHR22761:SF18">
    <property type="entry name" value="SORTING PROTEIN SNF7 FAMILY PROTEIN, PUTATIVE (AFU_ORTHOLOGUE AFUA_2G16692)-RELATED"/>
    <property type="match status" value="1"/>
</dbReference>
<dbReference type="Proteomes" id="UP000761534">
    <property type="component" value="Unassembled WGS sequence"/>
</dbReference>
<reference evidence="2" key="1">
    <citation type="journal article" date="2019" name="G3 (Bethesda)">
        <title>Genome Assemblies of Two Rare Opportunistic Yeast Pathogens: Diutina rugosa (syn. Candida rugosa) and Trichomonascus ciferrii (syn. Candida ciferrii).</title>
        <authorList>
            <person name="Mixao V."/>
            <person name="Saus E."/>
            <person name="Hansen A.P."/>
            <person name="Lass-Florl C."/>
            <person name="Gabaldon T."/>
        </authorList>
    </citation>
    <scope>NUCLEOTIDE SEQUENCE</scope>
    <source>
        <strain evidence="2">CBS 4856</strain>
    </source>
</reference>
<dbReference type="GO" id="GO:0005771">
    <property type="term" value="C:multivesicular body"/>
    <property type="evidence" value="ECO:0007669"/>
    <property type="project" value="TreeGrafter"/>
</dbReference>
<dbReference type="PANTHER" id="PTHR22761">
    <property type="entry name" value="CHARGED MULTIVESICULAR BODY PROTEIN"/>
    <property type="match status" value="1"/>
</dbReference>
<feature type="compositionally biased region" description="Polar residues" evidence="1">
    <location>
        <begin position="417"/>
        <end position="429"/>
    </location>
</feature>
<dbReference type="OrthoDB" id="10250120at2759"/>
<comment type="caution">
    <text evidence="2">The sequence shown here is derived from an EMBL/GenBank/DDBJ whole genome shotgun (WGS) entry which is preliminary data.</text>
</comment>
<dbReference type="AlphaFoldDB" id="A0A642V4U7"/>
<gene>
    <name evidence="2" type="ORF">TRICI_003099</name>
</gene>
<organism evidence="2 3">
    <name type="scientific">Trichomonascus ciferrii</name>
    <dbReference type="NCBI Taxonomy" id="44093"/>
    <lineage>
        <taxon>Eukaryota</taxon>
        <taxon>Fungi</taxon>
        <taxon>Dikarya</taxon>
        <taxon>Ascomycota</taxon>
        <taxon>Saccharomycotina</taxon>
        <taxon>Dipodascomycetes</taxon>
        <taxon>Dipodascales</taxon>
        <taxon>Trichomonascaceae</taxon>
        <taxon>Trichomonascus</taxon>
        <taxon>Trichomonascus ciferrii complex</taxon>
    </lineage>
</organism>
<dbReference type="Gene3D" id="6.10.140.1230">
    <property type="match status" value="1"/>
</dbReference>
<feature type="region of interest" description="Disordered" evidence="1">
    <location>
        <begin position="393"/>
        <end position="441"/>
    </location>
</feature>
<evidence type="ECO:0000313" key="2">
    <source>
        <dbReference type="EMBL" id="KAA8913817.1"/>
    </source>
</evidence>
<keyword evidence="3" id="KW-1185">Reference proteome</keyword>
<dbReference type="EMBL" id="SWFS01000218">
    <property type="protein sequence ID" value="KAA8913817.1"/>
    <property type="molecule type" value="Genomic_DNA"/>
</dbReference>
<proteinExistence type="predicted"/>
<evidence type="ECO:0000256" key="1">
    <source>
        <dbReference type="SAM" id="MobiDB-lite"/>
    </source>
</evidence>
<dbReference type="InterPro" id="IPR005024">
    <property type="entry name" value="Snf7_fam"/>
</dbReference>
<name>A0A642V4U7_9ASCO</name>
<evidence type="ECO:0008006" key="4">
    <source>
        <dbReference type="Google" id="ProtNLM"/>
    </source>
</evidence>
<evidence type="ECO:0000313" key="3">
    <source>
        <dbReference type="Proteomes" id="UP000761534"/>
    </source>
</evidence>
<dbReference type="VEuPathDB" id="FungiDB:TRICI_003099"/>